<evidence type="ECO:0000313" key="3">
    <source>
        <dbReference type="EMBL" id="ACP25616.1"/>
    </source>
</evidence>
<keyword evidence="1 3" id="KW-0378">Hydrolase</keyword>
<keyword evidence="2" id="KW-0464">Manganese</keyword>
<dbReference type="NCBIfam" id="TIGR01891">
    <property type="entry name" value="amidohydrolases"/>
    <property type="match status" value="1"/>
</dbReference>
<gene>
    <name evidence="3" type="ordered locus">NGR_c18520</name>
</gene>
<dbReference type="SUPFAM" id="SSF53187">
    <property type="entry name" value="Zn-dependent exopeptidases"/>
    <property type="match status" value="1"/>
</dbReference>
<dbReference type="PATRIC" id="fig|394.7.peg.4680"/>
<dbReference type="RefSeq" id="WP_012708380.1">
    <property type="nucleotide sequence ID" value="NC_012587.1"/>
</dbReference>
<dbReference type="HOGENOM" id="CLU_023257_0_1_5"/>
<keyword evidence="2" id="KW-0479">Metal-binding</keyword>
<dbReference type="KEGG" id="rhi:NGR_c18520"/>
<dbReference type="CDD" id="cd05666">
    <property type="entry name" value="M20_Acy1-like"/>
    <property type="match status" value="1"/>
</dbReference>
<proteinExistence type="predicted"/>
<accession>C3MDU7</accession>
<dbReference type="OrthoDB" id="9777385at2"/>
<dbReference type="eggNOG" id="COG1473">
    <property type="taxonomic scope" value="Bacteria"/>
</dbReference>
<feature type="binding site" evidence="2">
    <location>
        <position position="133"/>
    </location>
    <ligand>
        <name>Mn(2+)</name>
        <dbReference type="ChEBI" id="CHEBI:29035"/>
        <label>2</label>
    </ligand>
</feature>
<dbReference type="InterPro" id="IPR036264">
    <property type="entry name" value="Bact_exopeptidase_dim_dom"/>
</dbReference>
<dbReference type="InterPro" id="IPR017439">
    <property type="entry name" value="Amidohydrolase"/>
</dbReference>
<protein>
    <submittedName>
        <fullName evidence="3">Amidohydrolase</fullName>
        <ecNumber evidence="3">3.5.1.32</ecNumber>
    </submittedName>
</protein>
<comment type="cofactor">
    <cofactor evidence="2">
        <name>Mn(2+)</name>
        <dbReference type="ChEBI" id="CHEBI:29035"/>
    </cofactor>
    <text evidence="2">The Mn(2+) ion enhances activity.</text>
</comment>
<evidence type="ECO:0000256" key="2">
    <source>
        <dbReference type="PIRSR" id="PIRSR005962-1"/>
    </source>
</evidence>
<feature type="binding site" evidence="2">
    <location>
        <position position="100"/>
    </location>
    <ligand>
        <name>Mn(2+)</name>
        <dbReference type="ChEBI" id="CHEBI:29035"/>
        <label>2</label>
    </ligand>
</feature>
<dbReference type="AlphaFoldDB" id="C3MDU7"/>
<dbReference type="STRING" id="394.NGR_c18520"/>
<sequence length="383" mass="41511">MTDLKLLEREMVGWRRDLHAHPEFGFEEKRTSAFVAEKLREFGLEVAEGVGGTGVVGTLRRGTGNRAIALRADMDALRIPEQGSLEYRSQKPGVMHACGHDGHTTMLLGAAKLLAQDGGFEGTVRFIFQPAEEWGKGALAMLDDGLMERFPFDEIYGLHNMPGLPIGHFETRPGAIMSAEDNFEIVLKGVGGHAARPHAGNEVLVAACALVTNLQTIVSRRLSPADIGVVSVTELITDGTRNALPGLARILGDARSFRPEVSAEIEKQMRVIAEGTALAHNVSAEVSYTREFVPLVNDERLVEEAFDAARPLFGADNVRTAREPMTGSEDFARFLAHVPGCFVFLGNGNSAPLHNPNYDFNDAGLIHGAGFHAAIVRQRLPEA</sequence>
<dbReference type="GO" id="GO:0019877">
    <property type="term" value="P:diaminopimelate biosynthetic process"/>
    <property type="evidence" value="ECO:0007669"/>
    <property type="project" value="UniProtKB-ARBA"/>
</dbReference>
<keyword evidence="4" id="KW-1185">Reference proteome</keyword>
<dbReference type="InterPro" id="IPR002933">
    <property type="entry name" value="Peptidase_M20"/>
</dbReference>
<reference evidence="3 4" key="1">
    <citation type="journal article" date="2009" name="Appl. Environ. Microbiol.">
        <title>Rhizobium sp. strain NGR234 possesses a remarkable number of secretion systems.</title>
        <authorList>
            <person name="Schmeisser C."/>
            <person name="Liesegang H."/>
            <person name="Krysciak D."/>
            <person name="Bakkou N."/>
            <person name="Le Quere A."/>
            <person name="Wollherr A."/>
            <person name="Heinemeyer I."/>
            <person name="Morgenstern B."/>
            <person name="Pommerening-Roeser A."/>
            <person name="Flores M."/>
            <person name="Palacios R."/>
            <person name="Brenner S."/>
            <person name="Gottschalk G."/>
            <person name="Schmitz R.A."/>
            <person name="Broughton W.J."/>
            <person name="Perret X."/>
            <person name="Strittmatter A.W."/>
            <person name="Streit W.R."/>
        </authorList>
    </citation>
    <scope>NUCLEOTIDE SEQUENCE [LARGE SCALE GENOMIC DNA]</scope>
    <source>
        <strain evidence="4">NBRC 101917 / NGR234</strain>
    </source>
</reference>
<dbReference type="GO" id="GO:0050118">
    <property type="term" value="F:N-acetyldiaminopimelate deacetylase activity"/>
    <property type="evidence" value="ECO:0007669"/>
    <property type="project" value="UniProtKB-ARBA"/>
</dbReference>
<dbReference type="GO" id="GO:0047980">
    <property type="term" value="F:hippurate hydrolase activity"/>
    <property type="evidence" value="ECO:0007669"/>
    <property type="project" value="UniProtKB-EC"/>
</dbReference>
<dbReference type="PANTHER" id="PTHR11014:SF63">
    <property type="entry name" value="METALLOPEPTIDASE, PUTATIVE (AFU_ORTHOLOGUE AFUA_6G09600)-RELATED"/>
    <property type="match status" value="1"/>
</dbReference>
<feature type="binding site" evidence="2">
    <location>
        <position position="159"/>
    </location>
    <ligand>
        <name>Mn(2+)</name>
        <dbReference type="ChEBI" id="CHEBI:29035"/>
        <label>2</label>
    </ligand>
</feature>
<dbReference type="FunFam" id="3.30.70.360:FF:000001">
    <property type="entry name" value="N-acetyldiaminopimelate deacetylase"/>
    <property type="match status" value="1"/>
</dbReference>
<dbReference type="Pfam" id="PF01546">
    <property type="entry name" value="Peptidase_M20"/>
    <property type="match status" value="1"/>
</dbReference>
<dbReference type="Proteomes" id="UP000001054">
    <property type="component" value="Chromosome"/>
</dbReference>
<feature type="binding site" evidence="2">
    <location>
        <position position="98"/>
    </location>
    <ligand>
        <name>Mn(2+)</name>
        <dbReference type="ChEBI" id="CHEBI:29035"/>
        <label>2</label>
    </ligand>
</feature>
<feature type="binding site" evidence="2">
    <location>
        <position position="354"/>
    </location>
    <ligand>
        <name>Mn(2+)</name>
        <dbReference type="ChEBI" id="CHEBI:29035"/>
        <label>2</label>
    </ligand>
</feature>
<evidence type="ECO:0000256" key="1">
    <source>
        <dbReference type="ARBA" id="ARBA00022801"/>
    </source>
</evidence>
<evidence type="ECO:0000313" key="4">
    <source>
        <dbReference type="Proteomes" id="UP000001054"/>
    </source>
</evidence>
<dbReference type="EC" id="3.5.1.32" evidence="3"/>
<dbReference type="PANTHER" id="PTHR11014">
    <property type="entry name" value="PEPTIDASE M20 FAMILY MEMBER"/>
    <property type="match status" value="1"/>
</dbReference>
<dbReference type="EMBL" id="CP001389">
    <property type="protein sequence ID" value="ACP25616.1"/>
    <property type="molecule type" value="Genomic_DNA"/>
</dbReference>
<dbReference type="Gene3D" id="3.30.70.360">
    <property type="match status" value="1"/>
</dbReference>
<dbReference type="Gene3D" id="3.40.630.10">
    <property type="entry name" value="Zn peptidases"/>
    <property type="match status" value="1"/>
</dbReference>
<dbReference type="GO" id="GO:0046872">
    <property type="term" value="F:metal ion binding"/>
    <property type="evidence" value="ECO:0007669"/>
    <property type="project" value="UniProtKB-KW"/>
</dbReference>
<dbReference type="SUPFAM" id="SSF55031">
    <property type="entry name" value="Bacterial exopeptidase dimerisation domain"/>
    <property type="match status" value="1"/>
</dbReference>
<dbReference type="PIRSF" id="PIRSF005962">
    <property type="entry name" value="Pept_M20D_amidohydro"/>
    <property type="match status" value="1"/>
</dbReference>
<organism evidence="3 4">
    <name type="scientific">Sinorhizobium fredii (strain NBRC 101917 / NGR234)</name>
    <dbReference type="NCBI Taxonomy" id="394"/>
    <lineage>
        <taxon>Bacteria</taxon>
        <taxon>Pseudomonadati</taxon>
        <taxon>Pseudomonadota</taxon>
        <taxon>Alphaproteobacteria</taxon>
        <taxon>Hyphomicrobiales</taxon>
        <taxon>Rhizobiaceae</taxon>
        <taxon>Sinorhizobium/Ensifer group</taxon>
        <taxon>Sinorhizobium</taxon>
    </lineage>
</organism>
<name>C3MDU7_SINFN</name>